<name>A0ABD0TQD0_LOXSC</name>
<dbReference type="Proteomes" id="UP001549921">
    <property type="component" value="Unassembled WGS sequence"/>
</dbReference>
<accession>A0ABD0TQD0</accession>
<dbReference type="EMBL" id="JBEDNZ010000002">
    <property type="protein sequence ID" value="KAL0851549.1"/>
    <property type="molecule type" value="Genomic_DNA"/>
</dbReference>
<dbReference type="AlphaFoldDB" id="A0ABD0TQD0"/>
<gene>
    <name evidence="2" type="ORF">ABMA28_007337</name>
</gene>
<evidence type="ECO:0000313" key="2">
    <source>
        <dbReference type="EMBL" id="KAL0851549.1"/>
    </source>
</evidence>
<comment type="caution">
    <text evidence="2">The sequence shown here is derived from an EMBL/GenBank/DDBJ whole genome shotgun (WGS) entry which is preliminary data.</text>
</comment>
<evidence type="ECO:0000256" key="1">
    <source>
        <dbReference type="SAM" id="SignalP"/>
    </source>
</evidence>
<reference evidence="2 3" key="1">
    <citation type="submission" date="2024-06" db="EMBL/GenBank/DDBJ databases">
        <title>A chromosome-level genome assembly of beet webworm, Loxostege sticticalis.</title>
        <authorList>
            <person name="Zhang Y."/>
        </authorList>
    </citation>
    <scope>NUCLEOTIDE SEQUENCE [LARGE SCALE GENOMIC DNA]</scope>
    <source>
        <strain evidence="2">AQ028</strain>
        <tissue evidence="2">Male pupae</tissue>
    </source>
</reference>
<evidence type="ECO:0000313" key="3">
    <source>
        <dbReference type="Proteomes" id="UP001549921"/>
    </source>
</evidence>
<feature type="signal peptide" evidence="1">
    <location>
        <begin position="1"/>
        <end position="20"/>
    </location>
</feature>
<sequence>MYKSRCTILMLFLFFVISDAKLPEEECKKKPTEANCIKEPVDDLVGYHRRYVYNWDGHECFEILWSDSCPSVPDPPTRNLFMTKGECLEYCG</sequence>
<dbReference type="InterPro" id="IPR036880">
    <property type="entry name" value="Kunitz_BPTI_sf"/>
</dbReference>
<feature type="chain" id="PRO_5044765666" evidence="1">
    <location>
        <begin position="21"/>
        <end position="92"/>
    </location>
</feature>
<dbReference type="SUPFAM" id="SSF57362">
    <property type="entry name" value="BPTI-like"/>
    <property type="match status" value="1"/>
</dbReference>
<keyword evidence="1" id="KW-0732">Signal</keyword>
<dbReference type="Gene3D" id="4.10.410.10">
    <property type="entry name" value="Pancreatic trypsin inhibitor Kunitz domain"/>
    <property type="match status" value="1"/>
</dbReference>
<organism evidence="2 3">
    <name type="scientific">Loxostege sticticalis</name>
    <name type="common">Beet webworm moth</name>
    <dbReference type="NCBI Taxonomy" id="481309"/>
    <lineage>
        <taxon>Eukaryota</taxon>
        <taxon>Metazoa</taxon>
        <taxon>Ecdysozoa</taxon>
        <taxon>Arthropoda</taxon>
        <taxon>Hexapoda</taxon>
        <taxon>Insecta</taxon>
        <taxon>Pterygota</taxon>
        <taxon>Neoptera</taxon>
        <taxon>Endopterygota</taxon>
        <taxon>Lepidoptera</taxon>
        <taxon>Glossata</taxon>
        <taxon>Ditrysia</taxon>
        <taxon>Pyraloidea</taxon>
        <taxon>Crambidae</taxon>
        <taxon>Pyraustinae</taxon>
        <taxon>Loxostege</taxon>
    </lineage>
</organism>
<proteinExistence type="predicted"/>
<protein>
    <submittedName>
        <fullName evidence="2">Uncharacterized protein</fullName>
    </submittedName>
</protein>